<sequence length="210" mass="23732">MASIAKTLLRSILKMVNAVVGMFGIAMVLYSLWMARVWQRDMEGSSSSLDVHDSTAPWHKTQYTVIIFVLFLLESAIAADILLNSAWEKDLPEDPTGRFHDFKEFVESNFDVFKWIGLLIVLAQGCCILFAMALRAVRVNYNGPSNYDSDDEYTAARLPLLNKHLQTPSYVVNGDPHLASKNDSWNTKETDSFVKRIASTYEENNKKATN</sequence>
<name>A0A067JAW3_JATCU</name>
<dbReference type="Proteomes" id="UP000027138">
    <property type="component" value="Unassembled WGS sequence"/>
</dbReference>
<evidence type="ECO:0000313" key="2">
    <source>
        <dbReference type="EMBL" id="KDP20951.1"/>
    </source>
</evidence>
<accession>A0A067JAW3</accession>
<gene>
    <name evidence="2" type="ORF">JCGZ_21422</name>
</gene>
<feature type="transmembrane region" description="Helical" evidence="1">
    <location>
        <begin position="12"/>
        <end position="33"/>
    </location>
</feature>
<dbReference type="EMBL" id="KK915662">
    <property type="protein sequence ID" value="KDP20951.1"/>
    <property type="molecule type" value="Genomic_DNA"/>
</dbReference>
<evidence type="ECO:0000313" key="3">
    <source>
        <dbReference type="Proteomes" id="UP000027138"/>
    </source>
</evidence>
<protein>
    <submittedName>
        <fullName evidence="2">Uncharacterized protein</fullName>
    </submittedName>
</protein>
<feature type="transmembrane region" description="Helical" evidence="1">
    <location>
        <begin position="63"/>
        <end position="83"/>
    </location>
</feature>
<proteinExistence type="predicted"/>
<keyword evidence="3" id="KW-1185">Reference proteome</keyword>
<keyword evidence="1" id="KW-0812">Transmembrane</keyword>
<keyword evidence="1" id="KW-1133">Transmembrane helix</keyword>
<dbReference type="AlphaFoldDB" id="A0A067JAW3"/>
<reference evidence="2 3" key="1">
    <citation type="journal article" date="2014" name="PLoS ONE">
        <title>Global Analysis of Gene Expression Profiles in Physic Nut (Jatropha curcas L.) Seedlings Exposed to Salt Stress.</title>
        <authorList>
            <person name="Zhang L."/>
            <person name="Zhang C."/>
            <person name="Wu P."/>
            <person name="Chen Y."/>
            <person name="Li M."/>
            <person name="Jiang H."/>
            <person name="Wu G."/>
        </authorList>
    </citation>
    <scope>NUCLEOTIDE SEQUENCE [LARGE SCALE GENOMIC DNA]</scope>
    <source>
        <strain evidence="3">cv. GZQX0401</strain>
        <tissue evidence="2">Young leaves</tissue>
    </source>
</reference>
<keyword evidence="1" id="KW-0472">Membrane</keyword>
<dbReference type="STRING" id="180498.A0A067JAW3"/>
<organism evidence="2 3">
    <name type="scientific">Jatropha curcas</name>
    <name type="common">Barbados nut</name>
    <dbReference type="NCBI Taxonomy" id="180498"/>
    <lineage>
        <taxon>Eukaryota</taxon>
        <taxon>Viridiplantae</taxon>
        <taxon>Streptophyta</taxon>
        <taxon>Embryophyta</taxon>
        <taxon>Tracheophyta</taxon>
        <taxon>Spermatophyta</taxon>
        <taxon>Magnoliopsida</taxon>
        <taxon>eudicotyledons</taxon>
        <taxon>Gunneridae</taxon>
        <taxon>Pentapetalae</taxon>
        <taxon>rosids</taxon>
        <taxon>fabids</taxon>
        <taxon>Malpighiales</taxon>
        <taxon>Euphorbiaceae</taxon>
        <taxon>Crotonoideae</taxon>
        <taxon>Jatropheae</taxon>
        <taxon>Jatropha</taxon>
    </lineage>
</organism>
<evidence type="ECO:0000256" key="1">
    <source>
        <dbReference type="SAM" id="Phobius"/>
    </source>
</evidence>
<dbReference type="OrthoDB" id="1712901at2759"/>
<feature type="transmembrane region" description="Helical" evidence="1">
    <location>
        <begin position="112"/>
        <end position="134"/>
    </location>
</feature>